<organism evidence="3 4">
    <name type="scientific">Pestalotiopsis fici (strain W106-1 / CGMCC3.15140)</name>
    <dbReference type="NCBI Taxonomy" id="1229662"/>
    <lineage>
        <taxon>Eukaryota</taxon>
        <taxon>Fungi</taxon>
        <taxon>Dikarya</taxon>
        <taxon>Ascomycota</taxon>
        <taxon>Pezizomycotina</taxon>
        <taxon>Sordariomycetes</taxon>
        <taxon>Xylariomycetidae</taxon>
        <taxon>Amphisphaeriales</taxon>
        <taxon>Sporocadaceae</taxon>
        <taxon>Pestalotiopsis</taxon>
    </lineage>
</organism>
<protein>
    <recommendedName>
        <fullName evidence="2">TUG ubiquitin-like domain-containing protein</fullName>
    </recommendedName>
</protein>
<dbReference type="PANTHER" id="PTHR46467:SF1">
    <property type="entry name" value="TETHER CONTAINING UBX DOMAIN FOR GLUT4"/>
    <property type="match status" value="1"/>
</dbReference>
<dbReference type="KEGG" id="pfy:PFICI_01457"/>
<dbReference type="Proteomes" id="UP000030651">
    <property type="component" value="Unassembled WGS sequence"/>
</dbReference>
<dbReference type="FunCoup" id="W3XNS7">
    <property type="interactions" value="31"/>
</dbReference>
<dbReference type="GO" id="GO:0005737">
    <property type="term" value="C:cytoplasm"/>
    <property type="evidence" value="ECO:0007669"/>
    <property type="project" value="TreeGrafter"/>
</dbReference>
<reference evidence="4" key="1">
    <citation type="journal article" date="2015" name="BMC Genomics">
        <title>Genomic and transcriptomic analysis of the endophytic fungus Pestalotiopsis fici reveals its lifestyle and high potential for synthesis of natural products.</title>
        <authorList>
            <person name="Wang X."/>
            <person name="Zhang X."/>
            <person name="Liu L."/>
            <person name="Xiang M."/>
            <person name="Wang W."/>
            <person name="Sun X."/>
            <person name="Che Y."/>
            <person name="Guo L."/>
            <person name="Liu G."/>
            <person name="Guo L."/>
            <person name="Wang C."/>
            <person name="Yin W.B."/>
            <person name="Stadler M."/>
            <person name="Zhang X."/>
            <person name="Liu X."/>
        </authorList>
    </citation>
    <scope>NUCLEOTIDE SEQUENCE [LARGE SCALE GENOMIC DNA]</scope>
    <source>
        <strain evidence="4">W106-1 / CGMCC3.15140</strain>
    </source>
</reference>
<dbReference type="STRING" id="1229662.W3XNS7"/>
<dbReference type="OMA" id="APKYDWG"/>
<dbReference type="SUPFAM" id="SSF54236">
    <property type="entry name" value="Ubiquitin-like"/>
    <property type="match status" value="1"/>
</dbReference>
<gene>
    <name evidence="3" type="ORF">PFICI_01457</name>
</gene>
<dbReference type="AlphaFoldDB" id="W3XNS7"/>
<dbReference type="GO" id="GO:0006886">
    <property type="term" value="P:intracellular protein transport"/>
    <property type="evidence" value="ECO:0007669"/>
    <property type="project" value="TreeGrafter"/>
</dbReference>
<evidence type="ECO:0000256" key="1">
    <source>
        <dbReference type="SAM" id="MobiDB-lite"/>
    </source>
</evidence>
<dbReference type="PANTHER" id="PTHR46467">
    <property type="entry name" value="TETHER CONTAINING UBX DOMAIN FOR GLUT4"/>
    <property type="match status" value="1"/>
</dbReference>
<feature type="region of interest" description="Disordered" evidence="1">
    <location>
        <begin position="459"/>
        <end position="501"/>
    </location>
</feature>
<feature type="region of interest" description="Disordered" evidence="1">
    <location>
        <begin position="263"/>
        <end position="299"/>
    </location>
</feature>
<name>W3XNS7_PESFW</name>
<dbReference type="InterPro" id="IPR021569">
    <property type="entry name" value="TUG-UBL1"/>
</dbReference>
<evidence type="ECO:0000313" key="4">
    <source>
        <dbReference type="Proteomes" id="UP000030651"/>
    </source>
</evidence>
<dbReference type="HOGENOM" id="CLU_534160_0_0_1"/>
<proteinExistence type="predicted"/>
<dbReference type="GeneID" id="19266470"/>
<dbReference type="InterPro" id="IPR029071">
    <property type="entry name" value="Ubiquitin-like_domsf"/>
</dbReference>
<dbReference type="GO" id="GO:0005634">
    <property type="term" value="C:nucleus"/>
    <property type="evidence" value="ECO:0007669"/>
    <property type="project" value="TreeGrafter"/>
</dbReference>
<dbReference type="eggNOG" id="KOG2699">
    <property type="taxonomic scope" value="Eukaryota"/>
</dbReference>
<dbReference type="EMBL" id="KI912109">
    <property type="protein sequence ID" value="ETS87629.1"/>
    <property type="molecule type" value="Genomic_DNA"/>
</dbReference>
<dbReference type="RefSeq" id="XP_007828229.1">
    <property type="nucleotide sequence ID" value="XM_007830038.1"/>
</dbReference>
<feature type="domain" description="TUG ubiquitin-like" evidence="2">
    <location>
        <begin position="9"/>
        <end position="71"/>
    </location>
</feature>
<sequence>MATTVKVVSVDMRQASIKVTPSTYLTDVLEQACKKFNLSPDKYLLKHKEKELDLSNTFRNAGLIAGAKLELITKSKTPGALNIALQLPEPEARAFGAPRATARLPSDTTVWKVLRHFESTVCAGRVNITARGIPQTGVSSGSGQLYYESPALQIESRSLTSFVDFQKTMSQLGYNKGNVLIRLSFQTSERTFVDATNDISQYFEEEASVQQEREAAKATALEAETQVTRNNAQEAASEVPQIVPEAVTPAHEDATAQAPAITAEPSVPEPMEVDTASDPLAPTAIFSAPTNSTPAAAHTTESDEVYVPGIVHAQLHQQRLKTAGMNKRLLSDRELEEKAAAEQAKIAAVKSVDVRVRFPDQTLGQWKITPEWTGHTLYKAIRDVMAHKDAQFHLVVPGRPVVTIKDEDGPSAQLVKGYGFRQNTLLNLVWDGSATANVRNGPFLKAEQQKKAVEVVVPEVPQGEEEDEVAAPTTAKPVPQRKDGNGDGKKGVPKWLKLGKK</sequence>
<dbReference type="Gene3D" id="3.10.20.90">
    <property type="entry name" value="Phosphatidylinositol 3-kinase Catalytic Subunit, Chain A, domain 1"/>
    <property type="match status" value="1"/>
</dbReference>
<evidence type="ECO:0000259" key="2">
    <source>
        <dbReference type="Pfam" id="PF11470"/>
    </source>
</evidence>
<dbReference type="GO" id="GO:0012506">
    <property type="term" value="C:vesicle membrane"/>
    <property type="evidence" value="ECO:0007669"/>
    <property type="project" value="TreeGrafter"/>
</dbReference>
<accession>W3XNS7</accession>
<dbReference type="Pfam" id="PF11470">
    <property type="entry name" value="TUG-UBL1"/>
    <property type="match status" value="1"/>
</dbReference>
<dbReference type="CDD" id="cd16105">
    <property type="entry name" value="Ubl_ASPSCR1_like"/>
    <property type="match status" value="1"/>
</dbReference>
<keyword evidence="4" id="KW-1185">Reference proteome</keyword>
<evidence type="ECO:0000313" key="3">
    <source>
        <dbReference type="EMBL" id="ETS87629.1"/>
    </source>
</evidence>
<feature type="compositionally biased region" description="Basic and acidic residues" evidence="1">
    <location>
        <begin position="480"/>
        <end position="490"/>
    </location>
</feature>
<dbReference type="OrthoDB" id="440781at2759"/>
<dbReference type="InParanoid" id="W3XNS7"/>